<evidence type="ECO:0000313" key="3">
    <source>
        <dbReference type="Proteomes" id="UP000286038"/>
    </source>
</evidence>
<accession>A0A415QI28</accession>
<dbReference type="AlphaFoldDB" id="A0A415QI28"/>
<sequence length="223" mass="25345">MNKNLLLLYIKKLFKPERFLSIVRHYRLYKKYNKHHISIGFDTQINDSKLGDYVWIGDKCRVSKSCIGRHTYMGGGSSVNNTIIGAFCSISFNVKIGLGKHPYNMVSTHPAFYSNTKPFTTFVDKNYVNEYGSIVIGNDVLIGTNATIMFGVKIGDGAIITNNAVVTKDIPPYAIVGGVPAKLIKYRFDKETIVKLQESEWWNWNEQKIKLDLSKFLNVSDFK</sequence>
<evidence type="ECO:0000256" key="1">
    <source>
        <dbReference type="ARBA" id="ARBA00007274"/>
    </source>
</evidence>
<dbReference type="InterPro" id="IPR011004">
    <property type="entry name" value="Trimer_LpxA-like_sf"/>
</dbReference>
<evidence type="ECO:0000313" key="2">
    <source>
        <dbReference type="EMBL" id="RHM43005.1"/>
    </source>
</evidence>
<comment type="similarity">
    <text evidence="1">Belongs to the transferase hexapeptide repeat family.</text>
</comment>
<dbReference type="InterPro" id="IPR050179">
    <property type="entry name" value="Trans_hexapeptide_repeat"/>
</dbReference>
<dbReference type="SUPFAM" id="SSF51161">
    <property type="entry name" value="Trimeric LpxA-like enzymes"/>
    <property type="match status" value="1"/>
</dbReference>
<proteinExistence type="inferred from homology"/>
<dbReference type="PANTHER" id="PTHR43300">
    <property type="entry name" value="ACETYLTRANSFERASE"/>
    <property type="match status" value="1"/>
</dbReference>
<reference evidence="2 3" key="1">
    <citation type="submission" date="2018-08" db="EMBL/GenBank/DDBJ databases">
        <title>A genome reference for cultivated species of the human gut microbiota.</title>
        <authorList>
            <person name="Zou Y."/>
            <person name="Xue W."/>
            <person name="Luo G."/>
        </authorList>
    </citation>
    <scope>NUCLEOTIDE SEQUENCE [LARGE SCALE GENOMIC DNA]</scope>
    <source>
        <strain evidence="2 3">AF34-33</strain>
    </source>
</reference>
<organism evidence="2 3">
    <name type="scientific">Butyricimonas virosa</name>
    <dbReference type="NCBI Taxonomy" id="544645"/>
    <lineage>
        <taxon>Bacteria</taxon>
        <taxon>Pseudomonadati</taxon>
        <taxon>Bacteroidota</taxon>
        <taxon>Bacteroidia</taxon>
        <taxon>Bacteroidales</taxon>
        <taxon>Odoribacteraceae</taxon>
        <taxon>Butyricimonas</taxon>
    </lineage>
</organism>
<comment type="caution">
    <text evidence="2">The sequence shown here is derived from an EMBL/GenBank/DDBJ whole genome shotgun (WGS) entry which is preliminary data.</text>
</comment>
<name>A0A415QI28_9BACT</name>
<dbReference type="PANTHER" id="PTHR43300:SF11">
    <property type="entry name" value="ACETYLTRANSFERASE RV3034C-RELATED"/>
    <property type="match status" value="1"/>
</dbReference>
<gene>
    <name evidence="2" type="ORF">DWZ68_10230</name>
</gene>
<dbReference type="EMBL" id="QRPV01000010">
    <property type="protein sequence ID" value="RHM43005.1"/>
    <property type="molecule type" value="Genomic_DNA"/>
</dbReference>
<protein>
    <submittedName>
        <fullName evidence="2">Antibiotic acetyltransferase</fullName>
    </submittedName>
</protein>
<dbReference type="Pfam" id="PF14602">
    <property type="entry name" value="Hexapep_2"/>
    <property type="match status" value="1"/>
</dbReference>
<dbReference type="Proteomes" id="UP000286038">
    <property type="component" value="Unassembled WGS sequence"/>
</dbReference>
<dbReference type="GO" id="GO:0016740">
    <property type="term" value="F:transferase activity"/>
    <property type="evidence" value="ECO:0007669"/>
    <property type="project" value="UniProtKB-KW"/>
</dbReference>
<dbReference type="CDD" id="cd03349">
    <property type="entry name" value="LbH_XAT"/>
    <property type="match status" value="1"/>
</dbReference>
<dbReference type="InterPro" id="IPR001451">
    <property type="entry name" value="Hexapep"/>
</dbReference>
<dbReference type="Gene3D" id="2.160.10.10">
    <property type="entry name" value="Hexapeptide repeat proteins"/>
    <property type="match status" value="1"/>
</dbReference>
<keyword evidence="2" id="KW-0808">Transferase</keyword>